<sequence>MSSIQPSTSPETFLDEIQSVLQTIDEAFGLEGFEEFVKLEVFRHRLESVLETATRGETCKTFAELRKVALEEYLFEIDERERHTEYRPLCDLAKDDLLEAANDDLLETGKVFKAVSRLMTLYDESVAVAKLDRPTEEDDGDIVMEDAPVAEKAPLGNRPPRKKRRV</sequence>
<organism evidence="2 3">
    <name type="scientific">Naganishia liquefaciens</name>
    <dbReference type="NCBI Taxonomy" id="104408"/>
    <lineage>
        <taxon>Eukaryota</taxon>
        <taxon>Fungi</taxon>
        <taxon>Dikarya</taxon>
        <taxon>Basidiomycota</taxon>
        <taxon>Agaricomycotina</taxon>
        <taxon>Tremellomycetes</taxon>
        <taxon>Filobasidiales</taxon>
        <taxon>Filobasidiaceae</taxon>
        <taxon>Naganishia</taxon>
    </lineage>
</organism>
<feature type="region of interest" description="Disordered" evidence="1">
    <location>
        <begin position="132"/>
        <end position="166"/>
    </location>
</feature>
<evidence type="ECO:0000313" key="3">
    <source>
        <dbReference type="Proteomes" id="UP000620104"/>
    </source>
</evidence>
<proteinExistence type="predicted"/>
<accession>A0A8H3TYG3</accession>
<gene>
    <name evidence="2" type="ORF">NliqN6_6343</name>
</gene>
<dbReference type="Proteomes" id="UP000620104">
    <property type="component" value="Unassembled WGS sequence"/>
</dbReference>
<reference evidence="2" key="1">
    <citation type="submission" date="2020-07" db="EMBL/GenBank/DDBJ databases">
        <title>Draft Genome Sequence of a Deep-Sea Yeast, Naganishia (Cryptococcus) liquefaciens strain N6.</title>
        <authorList>
            <person name="Han Y.W."/>
            <person name="Kajitani R."/>
            <person name="Morimoto H."/>
            <person name="Parhat M."/>
            <person name="Tsubouchi H."/>
            <person name="Bakenova O."/>
            <person name="Ogata M."/>
            <person name="Argunhan B."/>
            <person name="Aoki R."/>
            <person name="Kajiwara S."/>
            <person name="Itoh T."/>
            <person name="Iwasaki H."/>
        </authorList>
    </citation>
    <scope>NUCLEOTIDE SEQUENCE</scope>
    <source>
        <strain evidence="2">N6</strain>
    </source>
</reference>
<evidence type="ECO:0000313" key="2">
    <source>
        <dbReference type="EMBL" id="GHJ89941.1"/>
    </source>
</evidence>
<dbReference type="AlphaFoldDB" id="A0A8H3TYG3"/>
<evidence type="ECO:0000256" key="1">
    <source>
        <dbReference type="SAM" id="MobiDB-lite"/>
    </source>
</evidence>
<name>A0A8H3TYG3_9TREE</name>
<feature type="compositionally biased region" description="Acidic residues" evidence="1">
    <location>
        <begin position="135"/>
        <end position="144"/>
    </location>
</feature>
<keyword evidence="3" id="KW-1185">Reference proteome</keyword>
<protein>
    <submittedName>
        <fullName evidence="2">Uncharacterized protein</fullName>
    </submittedName>
</protein>
<dbReference type="EMBL" id="BLZA01000053">
    <property type="protein sequence ID" value="GHJ89941.1"/>
    <property type="molecule type" value="Genomic_DNA"/>
</dbReference>
<comment type="caution">
    <text evidence="2">The sequence shown here is derived from an EMBL/GenBank/DDBJ whole genome shotgun (WGS) entry which is preliminary data.</text>
</comment>